<dbReference type="RefSeq" id="XP_056482122.1">
    <property type="nucleotide sequence ID" value="XM_056638615.1"/>
</dbReference>
<accession>A0A9W9SEF5</accession>
<keyword evidence="2" id="KW-1185">Reference proteome</keyword>
<dbReference type="EMBL" id="JAPZBU010000012">
    <property type="protein sequence ID" value="KAJ5377092.1"/>
    <property type="molecule type" value="Genomic_DNA"/>
</dbReference>
<reference evidence="1" key="2">
    <citation type="journal article" date="2023" name="IMA Fungus">
        <title>Comparative genomic study of the Penicillium genus elucidates a diverse pangenome and 15 lateral gene transfer events.</title>
        <authorList>
            <person name="Petersen C."/>
            <person name="Sorensen T."/>
            <person name="Nielsen M.R."/>
            <person name="Sondergaard T.E."/>
            <person name="Sorensen J.L."/>
            <person name="Fitzpatrick D.A."/>
            <person name="Frisvad J.C."/>
            <person name="Nielsen K.L."/>
        </authorList>
    </citation>
    <scope>NUCLEOTIDE SEQUENCE</scope>
    <source>
        <strain evidence="1">IBT 29677</strain>
    </source>
</reference>
<evidence type="ECO:0000313" key="1">
    <source>
        <dbReference type="EMBL" id="KAJ5377092.1"/>
    </source>
</evidence>
<evidence type="ECO:0000313" key="2">
    <source>
        <dbReference type="Proteomes" id="UP001147747"/>
    </source>
</evidence>
<reference evidence="1" key="1">
    <citation type="submission" date="2022-12" db="EMBL/GenBank/DDBJ databases">
        <authorList>
            <person name="Petersen C."/>
        </authorList>
    </citation>
    <scope>NUCLEOTIDE SEQUENCE</scope>
    <source>
        <strain evidence="1">IBT 29677</strain>
    </source>
</reference>
<dbReference type="Proteomes" id="UP001147747">
    <property type="component" value="Unassembled WGS sequence"/>
</dbReference>
<dbReference type="OrthoDB" id="5549573at2759"/>
<name>A0A9W9SEF5_9EURO</name>
<gene>
    <name evidence="1" type="ORF">N7509_013978</name>
</gene>
<protein>
    <submittedName>
        <fullName evidence="1">Uncharacterized protein</fullName>
    </submittedName>
</protein>
<organism evidence="1 2">
    <name type="scientific">Penicillium cosmopolitanum</name>
    <dbReference type="NCBI Taxonomy" id="1131564"/>
    <lineage>
        <taxon>Eukaryota</taxon>
        <taxon>Fungi</taxon>
        <taxon>Dikarya</taxon>
        <taxon>Ascomycota</taxon>
        <taxon>Pezizomycotina</taxon>
        <taxon>Eurotiomycetes</taxon>
        <taxon>Eurotiomycetidae</taxon>
        <taxon>Eurotiales</taxon>
        <taxon>Aspergillaceae</taxon>
        <taxon>Penicillium</taxon>
    </lineage>
</organism>
<dbReference type="GeneID" id="81377595"/>
<sequence length="82" mass="9355">MRYKEARNYKKSLVKVTLTQAHRRRVQQIIEKGPHGMWHLAKCACNRDGAYECDITPSLKQTDGPFAETVDEKALAFQAAFS</sequence>
<comment type="caution">
    <text evidence="1">The sequence shown here is derived from an EMBL/GenBank/DDBJ whole genome shotgun (WGS) entry which is preliminary data.</text>
</comment>
<dbReference type="AlphaFoldDB" id="A0A9W9SEF5"/>
<proteinExistence type="predicted"/>